<evidence type="ECO:0000313" key="2">
    <source>
        <dbReference type="Proteomes" id="UP000789759"/>
    </source>
</evidence>
<dbReference type="EMBL" id="CAJVQA010003072">
    <property type="protein sequence ID" value="CAG8565545.1"/>
    <property type="molecule type" value="Genomic_DNA"/>
</dbReference>
<keyword evidence="2" id="KW-1185">Reference proteome</keyword>
<gene>
    <name evidence="1" type="ORF">CPELLU_LOCUS5408</name>
</gene>
<protein>
    <submittedName>
        <fullName evidence="1">7216_t:CDS:1</fullName>
    </submittedName>
</protein>
<organism evidence="1 2">
    <name type="scientific">Cetraspora pellucida</name>
    <dbReference type="NCBI Taxonomy" id="1433469"/>
    <lineage>
        <taxon>Eukaryota</taxon>
        <taxon>Fungi</taxon>
        <taxon>Fungi incertae sedis</taxon>
        <taxon>Mucoromycota</taxon>
        <taxon>Glomeromycotina</taxon>
        <taxon>Glomeromycetes</taxon>
        <taxon>Diversisporales</taxon>
        <taxon>Gigasporaceae</taxon>
        <taxon>Cetraspora</taxon>
    </lineage>
</organism>
<proteinExistence type="predicted"/>
<reference evidence="1" key="1">
    <citation type="submission" date="2021-06" db="EMBL/GenBank/DDBJ databases">
        <authorList>
            <person name="Kallberg Y."/>
            <person name="Tangrot J."/>
            <person name="Rosling A."/>
        </authorList>
    </citation>
    <scope>NUCLEOTIDE SEQUENCE</scope>
    <source>
        <strain evidence="1">FL966</strain>
    </source>
</reference>
<dbReference type="Proteomes" id="UP000789759">
    <property type="component" value="Unassembled WGS sequence"/>
</dbReference>
<sequence length="97" mass="10698">MDNNLPEIVVGECNIGTKCFFNKVYEGDNDMAAVLAIGLDTTNDIGNVGVNVAVNVVMNCVVNPNLDICVKETEHVNVITIEKDQLFDDFDHTKKRI</sequence>
<accession>A0A9N9BGL7</accession>
<evidence type="ECO:0000313" key="1">
    <source>
        <dbReference type="EMBL" id="CAG8565545.1"/>
    </source>
</evidence>
<comment type="caution">
    <text evidence="1">The sequence shown here is derived from an EMBL/GenBank/DDBJ whole genome shotgun (WGS) entry which is preliminary data.</text>
</comment>
<name>A0A9N9BGL7_9GLOM</name>
<dbReference type="AlphaFoldDB" id="A0A9N9BGL7"/>